<feature type="compositionally biased region" description="Acidic residues" evidence="1">
    <location>
        <begin position="185"/>
        <end position="199"/>
    </location>
</feature>
<evidence type="ECO:0000313" key="2">
    <source>
        <dbReference type="EMBL" id="KAK2601308.1"/>
    </source>
</evidence>
<reference evidence="2" key="1">
    <citation type="submission" date="2023-06" db="EMBL/GenBank/DDBJ databases">
        <authorList>
            <person name="Noh H."/>
        </authorList>
    </citation>
    <scope>NUCLEOTIDE SEQUENCE</scope>
    <source>
        <strain evidence="2">DUCC20226</strain>
    </source>
</reference>
<dbReference type="EMBL" id="JAUJFL010000006">
    <property type="protein sequence ID" value="KAK2601308.1"/>
    <property type="molecule type" value="Genomic_DNA"/>
</dbReference>
<protein>
    <submittedName>
        <fullName evidence="2">Uncharacterized protein</fullName>
    </submittedName>
</protein>
<organism evidence="2 3">
    <name type="scientific">Phomopsis amygdali</name>
    <name type="common">Fusicoccum amygdali</name>
    <dbReference type="NCBI Taxonomy" id="1214568"/>
    <lineage>
        <taxon>Eukaryota</taxon>
        <taxon>Fungi</taxon>
        <taxon>Dikarya</taxon>
        <taxon>Ascomycota</taxon>
        <taxon>Pezizomycotina</taxon>
        <taxon>Sordariomycetes</taxon>
        <taxon>Sordariomycetidae</taxon>
        <taxon>Diaporthales</taxon>
        <taxon>Diaporthaceae</taxon>
        <taxon>Diaporthe</taxon>
    </lineage>
</organism>
<gene>
    <name evidence="2" type="ORF">N8I77_010768</name>
</gene>
<proteinExistence type="predicted"/>
<comment type="caution">
    <text evidence="2">The sequence shown here is derived from an EMBL/GenBank/DDBJ whole genome shotgun (WGS) entry which is preliminary data.</text>
</comment>
<evidence type="ECO:0000313" key="3">
    <source>
        <dbReference type="Proteomes" id="UP001265746"/>
    </source>
</evidence>
<keyword evidence="3" id="KW-1185">Reference proteome</keyword>
<sequence length="199" mass="21894">MIAPSYTTAADCVLKRNRASPKHQALSQLARQLQGLADLSFLITDENCWKRQSRLGPALKLLRRLIDDTQETESISIVIDSLSRLSGDGRNEERLIKGISQLVDRSADRRPVVKILMTDLLPEHLLHRAATSDELYVPDRVDGGGHGLNTEYLREVAEASIGRFESQCHGAGSASDIEGYSDGSENSDSDVDTSEEESD</sequence>
<evidence type="ECO:0000256" key="1">
    <source>
        <dbReference type="SAM" id="MobiDB-lite"/>
    </source>
</evidence>
<name>A0AAD9S902_PHOAM</name>
<accession>A0AAD9S902</accession>
<dbReference type="Proteomes" id="UP001265746">
    <property type="component" value="Unassembled WGS sequence"/>
</dbReference>
<dbReference type="AlphaFoldDB" id="A0AAD9S902"/>
<feature type="region of interest" description="Disordered" evidence="1">
    <location>
        <begin position="167"/>
        <end position="199"/>
    </location>
</feature>